<evidence type="ECO:0000256" key="1">
    <source>
        <dbReference type="ARBA" id="ARBA00004240"/>
    </source>
</evidence>
<keyword evidence="5" id="KW-0963">Cytoplasm</keyword>
<comment type="subcellular location">
    <subcellularLocation>
        <location evidence="2">Cytoplasm</location>
    </subcellularLocation>
    <subcellularLocation>
        <location evidence="1">Endoplasmic reticulum</location>
    </subcellularLocation>
    <subcellularLocation>
        <location evidence="3">Nucleus</location>
        <location evidence="3">Nucleolus</location>
    </subcellularLocation>
</comment>
<keyword evidence="7" id="KW-0493">Microtubule</keyword>
<dbReference type="InterPro" id="IPR044473">
    <property type="entry name" value="STAU2_DSRM_3"/>
</dbReference>
<dbReference type="GO" id="GO:0035418">
    <property type="term" value="P:protein localization to synapse"/>
    <property type="evidence" value="ECO:0007669"/>
    <property type="project" value="TreeGrafter"/>
</dbReference>
<dbReference type="InterPro" id="IPR044476">
    <property type="entry name" value="STAU2_DSRM_1"/>
</dbReference>
<feature type="domain" description="DRBM" evidence="16">
    <location>
        <begin position="95"/>
        <end position="181"/>
    </location>
</feature>
<evidence type="ECO:0000313" key="17">
    <source>
        <dbReference type="EMBL" id="KFW73861.1"/>
    </source>
</evidence>
<keyword evidence="18" id="KW-1185">Reference proteome</keyword>
<evidence type="ECO:0000313" key="18">
    <source>
        <dbReference type="Proteomes" id="UP000053238"/>
    </source>
</evidence>
<evidence type="ECO:0000256" key="12">
    <source>
        <dbReference type="ARBA" id="ARBA00024122"/>
    </source>
</evidence>
<dbReference type="FunFam" id="3.30.160.20:FF:000007">
    <property type="entry name" value="Double-stranded RNA-binding protein Staufen homolog 1"/>
    <property type="match status" value="1"/>
</dbReference>
<evidence type="ECO:0000256" key="3">
    <source>
        <dbReference type="ARBA" id="ARBA00004604"/>
    </source>
</evidence>
<dbReference type="GO" id="GO:0005730">
    <property type="term" value="C:nucleolus"/>
    <property type="evidence" value="ECO:0007669"/>
    <property type="project" value="UniProtKB-SubCell"/>
</dbReference>
<dbReference type="Pfam" id="PF16482">
    <property type="entry name" value="Staufen_C"/>
    <property type="match status" value="1"/>
</dbReference>
<protein>
    <recommendedName>
        <fullName evidence="12">Double-stranded RNA-binding protein Staufen homolog 2</fullName>
    </recommendedName>
</protein>
<dbReference type="EMBL" id="KL412089">
    <property type="protein sequence ID" value="KFW73861.1"/>
    <property type="molecule type" value="Genomic_DNA"/>
</dbReference>
<dbReference type="GO" id="GO:0008298">
    <property type="term" value="P:intracellular mRNA localization"/>
    <property type="evidence" value="ECO:0007669"/>
    <property type="project" value="TreeGrafter"/>
</dbReference>
<dbReference type="CDD" id="cd19886">
    <property type="entry name" value="DSRM_STAU2_rpt4"/>
    <property type="match status" value="1"/>
</dbReference>
<dbReference type="Proteomes" id="UP000053238">
    <property type="component" value="Unassembled WGS sequence"/>
</dbReference>
<evidence type="ECO:0000256" key="9">
    <source>
        <dbReference type="ARBA" id="ARBA00022824"/>
    </source>
</evidence>
<evidence type="ECO:0000256" key="2">
    <source>
        <dbReference type="ARBA" id="ARBA00004496"/>
    </source>
</evidence>
<dbReference type="PANTHER" id="PTHR46054:SF1">
    <property type="entry name" value="DOUBLE-STRANDED RNA-BINDING PROTEIN STAUFEN HOMOLOG 2"/>
    <property type="match status" value="1"/>
</dbReference>
<evidence type="ECO:0000256" key="15">
    <source>
        <dbReference type="SAM" id="MobiDB-lite"/>
    </source>
</evidence>
<dbReference type="GO" id="GO:0003729">
    <property type="term" value="F:mRNA binding"/>
    <property type="evidence" value="ECO:0007669"/>
    <property type="project" value="TreeGrafter"/>
</dbReference>
<accession>A0A093PBP8</accession>
<dbReference type="FunFam" id="3.30.160.20:FF:000024">
    <property type="entry name" value="double-stranded RNA-binding protein Staufen homolog 1 isoform X1"/>
    <property type="match status" value="1"/>
</dbReference>
<evidence type="ECO:0000256" key="6">
    <source>
        <dbReference type="ARBA" id="ARBA00022553"/>
    </source>
</evidence>
<reference evidence="17 18" key="1">
    <citation type="submission" date="2014-04" db="EMBL/GenBank/DDBJ databases">
        <title>Genome evolution of avian class.</title>
        <authorList>
            <person name="Zhang G."/>
            <person name="Li C."/>
        </authorList>
    </citation>
    <scope>NUCLEOTIDE SEQUENCE [LARGE SCALE GENOMIC DNA]</scope>
    <source>
        <strain evidence="17">BGI_N336</strain>
    </source>
</reference>
<evidence type="ECO:0000256" key="14">
    <source>
        <dbReference type="PROSITE-ProRule" id="PRU00266"/>
    </source>
</evidence>
<dbReference type="PROSITE" id="PS50137">
    <property type="entry name" value="DS_RBD"/>
    <property type="match status" value="4"/>
</dbReference>
<evidence type="ECO:0000256" key="4">
    <source>
        <dbReference type="ARBA" id="ARBA00022448"/>
    </source>
</evidence>
<feature type="region of interest" description="Disordered" evidence="15">
    <location>
        <begin position="68"/>
        <end position="94"/>
    </location>
</feature>
<organism evidence="17 18">
    <name type="scientific">Phalacrocorax carbo</name>
    <name type="common">Great cormorant</name>
    <name type="synonym">Pelecanus carbo</name>
    <dbReference type="NCBI Taxonomy" id="9209"/>
    <lineage>
        <taxon>Eukaryota</taxon>
        <taxon>Metazoa</taxon>
        <taxon>Chordata</taxon>
        <taxon>Craniata</taxon>
        <taxon>Vertebrata</taxon>
        <taxon>Euteleostomi</taxon>
        <taxon>Archelosauria</taxon>
        <taxon>Archosauria</taxon>
        <taxon>Dinosauria</taxon>
        <taxon>Saurischia</taxon>
        <taxon>Theropoda</taxon>
        <taxon>Coelurosauria</taxon>
        <taxon>Aves</taxon>
        <taxon>Neognathae</taxon>
        <taxon>Neoaves</taxon>
        <taxon>Aequornithes</taxon>
        <taxon>Suliformes</taxon>
        <taxon>Phalacrocoracidae</taxon>
        <taxon>Phalacrocorax</taxon>
    </lineage>
</organism>
<feature type="compositionally biased region" description="Basic and acidic residues" evidence="15">
    <location>
        <begin position="535"/>
        <end position="551"/>
    </location>
</feature>
<dbReference type="InterPro" id="IPR014720">
    <property type="entry name" value="dsRBD_dom"/>
</dbReference>
<dbReference type="FunFam" id="3.30.160.20:FF:000013">
    <property type="entry name" value="double-stranded RNA-binding protein Staufen homolog 2 isoform X3"/>
    <property type="match status" value="1"/>
</dbReference>
<dbReference type="Gene3D" id="3.30.160.20">
    <property type="match status" value="4"/>
</dbReference>
<feature type="region of interest" description="Disordered" evidence="15">
    <location>
        <begin position="179"/>
        <end position="205"/>
    </location>
</feature>
<proteinExistence type="predicted"/>
<dbReference type="AlphaFoldDB" id="A0A093PBP8"/>
<sequence length="570" mass="62731">MANPKEKTPMCLVNELARFNRIQPQYKLLNERGPAHAKMFTVQLTLGEQTWEAEGSSIKKAQHAAASKALNETTLPKPTPRPPKNNVNNNPGSITPTVELNGLAMKRGEPAIYRPLDPKPIPNYRANYNFRGMYNQRYHCPVPKIFYVQLTVGNSEFFGEGKTRQAARHNAAMKALQALQNEPIPEKLPQNGETGKESEEDKDANKSEISVVFEIALKRNIPVSFEVIKESGPPHMKSFVTRVTVGEFTAEGEGNSKKLSKKRAAMAVLQELKKLPPLPVIEKPKLYFKKRPKTILKTGPEYGQGMNPISRLAQIQQAKKEKEPEYVLLSERGMPRRREFVMQVKVGNEITTGTGPNKKIAKRNAAEAMLLQLGYKASTPLPDQPEKLGENKSWNGQNVGFPEPTSNTPKGILHLSPDVYQEMEASRNKSAPGTTVSYLSSKEMSQTSSSFFSISPTTNSTATIARELLMNGTSPTAEAIGLKGISPASPCSAVQPSKQLEYLARIQGFQAALSALKQFSEQGLDPVEGAMKVENGSHEKQVKHLGEKADNKQTNSGTIAQDCKDSKAVV</sequence>
<feature type="compositionally biased region" description="Basic and acidic residues" evidence="15">
    <location>
        <begin position="194"/>
        <end position="205"/>
    </location>
</feature>
<dbReference type="GO" id="GO:0003725">
    <property type="term" value="F:double-stranded RNA binding"/>
    <property type="evidence" value="ECO:0007669"/>
    <property type="project" value="TreeGrafter"/>
</dbReference>
<keyword evidence="4" id="KW-0813">Transport</keyword>
<dbReference type="GO" id="GO:0010494">
    <property type="term" value="C:cytoplasmic stress granule"/>
    <property type="evidence" value="ECO:0007669"/>
    <property type="project" value="TreeGrafter"/>
</dbReference>
<evidence type="ECO:0000256" key="10">
    <source>
        <dbReference type="ARBA" id="ARBA00022884"/>
    </source>
</evidence>
<keyword evidence="10 14" id="KW-0694">RNA-binding</keyword>
<evidence type="ECO:0000256" key="5">
    <source>
        <dbReference type="ARBA" id="ARBA00022490"/>
    </source>
</evidence>
<gene>
    <name evidence="17" type="ORF">N336_01608</name>
</gene>
<dbReference type="GO" id="GO:0005886">
    <property type="term" value="C:plasma membrane"/>
    <property type="evidence" value="ECO:0007669"/>
    <property type="project" value="TreeGrafter"/>
</dbReference>
<feature type="domain" description="DRBM" evidence="16">
    <location>
        <begin position="8"/>
        <end position="75"/>
    </location>
</feature>
<dbReference type="CDD" id="cd19880">
    <property type="entry name" value="DSRM_STAU2_rpt1"/>
    <property type="match status" value="1"/>
</dbReference>
<feature type="domain" description="DRBM" evidence="16">
    <location>
        <begin position="307"/>
        <end position="375"/>
    </location>
</feature>
<dbReference type="InterPro" id="IPR032478">
    <property type="entry name" value="Staufen_C"/>
</dbReference>
<dbReference type="InterPro" id="IPR044464">
    <property type="entry name" value="STAU2_DSRM_2"/>
</dbReference>
<evidence type="ECO:0000256" key="8">
    <source>
        <dbReference type="ARBA" id="ARBA00022737"/>
    </source>
</evidence>
<keyword evidence="8" id="KW-0677">Repeat</keyword>
<comment type="function">
    <text evidence="13">RNA-binding protein required for the microtubule-dependent transport of neuronal RNA from the cell body to the dendrite. As protein synthesis occurs within the dendrite, the localization of specific mRNAs to dendrites may be a prerequisite for neurite outgrowth and plasticity at sites distant from the cell body.</text>
</comment>
<dbReference type="CDD" id="cd19882">
    <property type="entry name" value="DSRM_STAU2_rpt2"/>
    <property type="match status" value="1"/>
</dbReference>
<dbReference type="CDD" id="cd19884">
    <property type="entry name" value="DSRM_STAU2_rpt3"/>
    <property type="match status" value="1"/>
</dbReference>
<feature type="domain" description="DRBM" evidence="16">
    <location>
        <begin position="207"/>
        <end position="274"/>
    </location>
</feature>
<dbReference type="Pfam" id="PF00035">
    <property type="entry name" value="dsrm"/>
    <property type="match status" value="4"/>
</dbReference>
<dbReference type="GO" id="GO:0005874">
    <property type="term" value="C:microtubule"/>
    <property type="evidence" value="ECO:0007669"/>
    <property type="project" value="UniProtKB-KW"/>
</dbReference>
<evidence type="ECO:0000256" key="7">
    <source>
        <dbReference type="ARBA" id="ARBA00022701"/>
    </source>
</evidence>
<keyword evidence="9" id="KW-0256">Endoplasmic reticulum</keyword>
<dbReference type="GO" id="GO:0098964">
    <property type="term" value="P:anterograde dendritic transport of messenger ribonucleoprotein complex"/>
    <property type="evidence" value="ECO:0007669"/>
    <property type="project" value="TreeGrafter"/>
</dbReference>
<evidence type="ECO:0000256" key="11">
    <source>
        <dbReference type="ARBA" id="ARBA00023242"/>
    </source>
</evidence>
<evidence type="ECO:0000256" key="13">
    <source>
        <dbReference type="ARBA" id="ARBA00060168"/>
    </source>
</evidence>
<keyword evidence="11" id="KW-0539">Nucleus</keyword>
<feature type="region of interest" description="Disordered" evidence="15">
    <location>
        <begin position="532"/>
        <end position="570"/>
    </location>
</feature>
<dbReference type="SMART" id="SM00358">
    <property type="entry name" value="DSRM"/>
    <property type="match status" value="4"/>
</dbReference>
<dbReference type="InterPro" id="IPR044474">
    <property type="entry name" value="STAU2_DSRM_4"/>
</dbReference>
<dbReference type="FunFam" id="3.30.160.20:FF:000057">
    <property type="entry name" value="Double-stranded RNA-binding protein Staufen homolog 2"/>
    <property type="match status" value="1"/>
</dbReference>
<keyword evidence="6" id="KW-0597">Phosphoprotein</keyword>
<dbReference type="GO" id="GO:0043025">
    <property type="term" value="C:neuronal cell body"/>
    <property type="evidence" value="ECO:0007669"/>
    <property type="project" value="TreeGrafter"/>
</dbReference>
<dbReference type="Gene3D" id="6.10.250.1360">
    <property type="match status" value="1"/>
</dbReference>
<name>A0A093PBP8_PHACA</name>
<dbReference type="SUPFAM" id="SSF54768">
    <property type="entry name" value="dsRNA-binding domain-like"/>
    <property type="match status" value="4"/>
</dbReference>
<dbReference type="InterPro" id="IPR051740">
    <property type="entry name" value="DRBM-containing_protein"/>
</dbReference>
<dbReference type="GO" id="GO:0032839">
    <property type="term" value="C:dendrite cytoplasm"/>
    <property type="evidence" value="ECO:0007669"/>
    <property type="project" value="GOC"/>
</dbReference>
<dbReference type="GO" id="GO:0007281">
    <property type="term" value="P:germ cell development"/>
    <property type="evidence" value="ECO:0007669"/>
    <property type="project" value="TreeGrafter"/>
</dbReference>
<dbReference type="GO" id="GO:0005783">
    <property type="term" value="C:endoplasmic reticulum"/>
    <property type="evidence" value="ECO:0007669"/>
    <property type="project" value="UniProtKB-SubCell"/>
</dbReference>
<evidence type="ECO:0000259" key="16">
    <source>
        <dbReference type="PROSITE" id="PS50137"/>
    </source>
</evidence>
<dbReference type="PANTHER" id="PTHR46054">
    <property type="entry name" value="MATERNAL EFFECT PROTEIN STAUFEN"/>
    <property type="match status" value="1"/>
</dbReference>